<dbReference type="Proteomes" id="UP001062165">
    <property type="component" value="Chromosome"/>
</dbReference>
<evidence type="ECO:0000313" key="2">
    <source>
        <dbReference type="EMBL" id="UXX78343.1"/>
    </source>
</evidence>
<dbReference type="PANTHER" id="PTHR43777">
    <property type="entry name" value="MOLYBDENUM COFACTOR CYTIDYLYLTRANSFERASE"/>
    <property type="match status" value="1"/>
</dbReference>
<name>A0ABY6CZU6_9BACT</name>
<gene>
    <name evidence="2" type="ORF">N7E81_13350</name>
</gene>
<evidence type="ECO:0000259" key="1">
    <source>
        <dbReference type="Pfam" id="PF12804"/>
    </source>
</evidence>
<accession>A0ABY6CZU6</accession>
<dbReference type="Gene3D" id="3.90.550.10">
    <property type="entry name" value="Spore Coat Polysaccharide Biosynthesis Protein SpsA, Chain A"/>
    <property type="match status" value="1"/>
</dbReference>
<sequence>MAAGSSSRLGQPKQLLPYKGKTLLENIVDTASAVSDDVRIVLGSRHKQIAPVLAHTKAQFCYFKDWSQGMGSTLSYGIQQVLNKNRYTKAVLVLLCDQLHVTSQMLEELIFLHQQSDHLITACGYDQSYGVPALFDRKVFLDLLSLSGEQGAKKIIQKHFKNTQVISFPEAEVDIDTPKDLALLR</sequence>
<feature type="domain" description="MobA-like NTP transferase" evidence="1">
    <location>
        <begin position="1"/>
        <end position="159"/>
    </location>
</feature>
<dbReference type="EMBL" id="CP106735">
    <property type="protein sequence ID" value="UXX78343.1"/>
    <property type="molecule type" value="Genomic_DNA"/>
</dbReference>
<reference evidence="2" key="1">
    <citation type="submission" date="2022-10" db="EMBL/GenBank/DDBJ databases">
        <title>Comparative genomics and taxonomic characterization of three novel marine species of genus Reichenbachiella exhibiting antioxidant and polysaccharide degradation activities.</title>
        <authorList>
            <person name="Muhammad N."/>
            <person name="Lee Y.-J."/>
            <person name="Ko J."/>
            <person name="Kim S.-G."/>
        </authorList>
    </citation>
    <scope>NUCLEOTIDE SEQUENCE</scope>
    <source>
        <strain evidence="2">Wsw4-B4</strain>
    </source>
</reference>
<dbReference type="PANTHER" id="PTHR43777:SF1">
    <property type="entry name" value="MOLYBDENUM COFACTOR CYTIDYLYLTRANSFERASE"/>
    <property type="match status" value="1"/>
</dbReference>
<protein>
    <submittedName>
        <fullName evidence="2">Nucleotidyltransferase family protein</fullName>
    </submittedName>
</protein>
<dbReference type="Pfam" id="PF12804">
    <property type="entry name" value="NTP_transf_3"/>
    <property type="match status" value="1"/>
</dbReference>
<proteinExistence type="predicted"/>
<evidence type="ECO:0000313" key="3">
    <source>
        <dbReference type="Proteomes" id="UP001062165"/>
    </source>
</evidence>
<dbReference type="CDD" id="cd04182">
    <property type="entry name" value="GT_2_like_f"/>
    <property type="match status" value="1"/>
</dbReference>
<keyword evidence="3" id="KW-1185">Reference proteome</keyword>
<dbReference type="SUPFAM" id="SSF53448">
    <property type="entry name" value="Nucleotide-diphospho-sugar transferases"/>
    <property type="match status" value="1"/>
</dbReference>
<organism evidence="2 3">
    <name type="scientific">Reichenbachiella carrageenanivorans</name>
    <dbReference type="NCBI Taxonomy" id="2979869"/>
    <lineage>
        <taxon>Bacteria</taxon>
        <taxon>Pseudomonadati</taxon>
        <taxon>Bacteroidota</taxon>
        <taxon>Cytophagia</taxon>
        <taxon>Cytophagales</taxon>
        <taxon>Reichenbachiellaceae</taxon>
        <taxon>Reichenbachiella</taxon>
    </lineage>
</organism>
<dbReference type="InterPro" id="IPR025877">
    <property type="entry name" value="MobA-like_NTP_Trfase"/>
</dbReference>
<dbReference type="InterPro" id="IPR029044">
    <property type="entry name" value="Nucleotide-diphossugar_trans"/>
</dbReference>
<dbReference type="RefSeq" id="WP_263050089.1">
    <property type="nucleotide sequence ID" value="NZ_CP106735.1"/>
</dbReference>